<sequence length="247" mass="26915">MGTGWHRAVGAERPVRKPHDGARAVVVTHSQCIPHRLLIVMRTLSAGWLLPGIFMLGTLLLGGTPAHAQTDALSLGSSLPEATLYDVEQNSSVSTSALRGDQATVVLFWSNQCLWIDRYEERVLDLRDTFADRGVQFVLVNANDADAFADEGRSTSAEQAQSYGDLRYVRDENAAFARQLGAERTPHAFVFDAEGALVYRGAIDDSPGSPDDVEVAYLREALQATLNGESVSEPDTRPFGCMLKPPR</sequence>
<dbReference type="OrthoDB" id="9809746at2"/>
<protein>
    <submittedName>
        <fullName evidence="2">Thioredoxin family protein</fullName>
    </submittedName>
</protein>
<dbReference type="Gene3D" id="3.40.30.10">
    <property type="entry name" value="Glutaredoxin"/>
    <property type="match status" value="1"/>
</dbReference>
<dbReference type="InterPro" id="IPR036249">
    <property type="entry name" value="Thioredoxin-like_sf"/>
</dbReference>
<keyword evidence="3" id="KW-1185">Reference proteome</keyword>
<dbReference type="InterPro" id="IPR013766">
    <property type="entry name" value="Thioredoxin_domain"/>
</dbReference>
<dbReference type="GO" id="GO:0016491">
    <property type="term" value="F:oxidoreductase activity"/>
    <property type="evidence" value="ECO:0007669"/>
    <property type="project" value="InterPro"/>
</dbReference>
<dbReference type="PROSITE" id="PS51352">
    <property type="entry name" value="THIOREDOXIN_2"/>
    <property type="match status" value="1"/>
</dbReference>
<gene>
    <name evidence="2" type="ORF">CRI93_00880</name>
</gene>
<organism evidence="2 3">
    <name type="scientific">Longimonas halophila</name>
    <dbReference type="NCBI Taxonomy" id="1469170"/>
    <lineage>
        <taxon>Bacteria</taxon>
        <taxon>Pseudomonadati</taxon>
        <taxon>Rhodothermota</taxon>
        <taxon>Rhodothermia</taxon>
        <taxon>Rhodothermales</taxon>
        <taxon>Salisaetaceae</taxon>
        <taxon>Longimonas</taxon>
    </lineage>
</organism>
<feature type="domain" description="Thioredoxin" evidence="1">
    <location>
        <begin position="73"/>
        <end position="227"/>
    </location>
</feature>
<dbReference type="AlphaFoldDB" id="A0A2H3P8U6"/>
<dbReference type="InterPro" id="IPR047262">
    <property type="entry name" value="PRX-like1"/>
</dbReference>
<evidence type="ECO:0000313" key="3">
    <source>
        <dbReference type="Proteomes" id="UP000221024"/>
    </source>
</evidence>
<dbReference type="Proteomes" id="UP000221024">
    <property type="component" value="Unassembled WGS sequence"/>
</dbReference>
<dbReference type="EMBL" id="PDEP01000001">
    <property type="protein sequence ID" value="PEN09315.1"/>
    <property type="molecule type" value="Genomic_DNA"/>
</dbReference>
<dbReference type="Pfam" id="PF08534">
    <property type="entry name" value="Redoxin"/>
    <property type="match status" value="1"/>
</dbReference>
<reference evidence="2 3" key="1">
    <citation type="submission" date="2017-10" db="EMBL/GenBank/DDBJ databases">
        <title>Draft genome of Longimonas halophila.</title>
        <authorList>
            <person name="Goh K.M."/>
            <person name="Shamsir M.S."/>
            <person name="Lim S.W."/>
        </authorList>
    </citation>
    <scope>NUCLEOTIDE SEQUENCE [LARGE SCALE GENOMIC DNA]</scope>
    <source>
        <strain evidence="2 3">KCTC 42399</strain>
    </source>
</reference>
<evidence type="ECO:0000313" key="2">
    <source>
        <dbReference type="EMBL" id="PEN09315.1"/>
    </source>
</evidence>
<dbReference type="SUPFAM" id="SSF52833">
    <property type="entry name" value="Thioredoxin-like"/>
    <property type="match status" value="1"/>
</dbReference>
<evidence type="ECO:0000259" key="1">
    <source>
        <dbReference type="PROSITE" id="PS51352"/>
    </source>
</evidence>
<comment type="caution">
    <text evidence="2">The sequence shown here is derived from an EMBL/GenBank/DDBJ whole genome shotgun (WGS) entry which is preliminary data.</text>
</comment>
<dbReference type="PANTHER" id="PTHR43640:SF1">
    <property type="entry name" value="THIOREDOXIN-DEPENDENT PEROXIREDOXIN"/>
    <property type="match status" value="1"/>
</dbReference>
<proteinExistence type="predicted"/>
<accession>A0A2H3P8U6</accession>
<name>A0A2H3P8U6_9BACT</name>
<dbReference type="PANTHER" id="PTHR43640">
    <property type="entry name" value="OS07G0260300 PROTEIN"/>
    <property type="match status" value="1"/>
</dbReference>
<dbReference type="InterPro" id="IPR013740">
    <property type="entry name" value="Redoxin"/>
</dbReference>